<gene>
    <name evidence="4" type="ORF">MFU01_81250</name>
    <name evidence="5" type="ORF">SAMN05443572_11635</name>
</gene>
<evidence type="ECO:0000313" key="4">
    <source>
        <dbReference type="EMBL" id="GEN13088.1"/>
    </source>
</evidence>
<dbReference type="Gene3D" id="1.10.3290.10">
    <property type="entry name" value="Fido-like domain"/>
    <property type="match status" value="1"/>
</dbReference>
<evidence type="ECO:0000256" key="2">
    <source>
        <dbReference type="PIRSR" id="PIRSR640198-2"/>
    </source>
</evidence>
<evidence type="ECO:0000313" key="7">
    <source>
        <dbReference type="Proteomes" id="UP000321514"/>
    </source>
</evidence>
<dbReference type="PANTHER" id="PTHR13504:SF38">
    <property type="entry name" value="FIDO DOMAIN-CONTAINING PROTEIN"/>
    <property type="match status" value="1"/>
</dbReference>
<dbReference type="SUPFAM" id="SSF140931">
    <property type="entry name" value="Fic-like"/>
    <property type="match status" value="1"/>
</dbReference>
<organism evidence="4 7">
    <name type="scientific">Myxococcus fulvus</name>
    <dbReference type="NCBI Taxonomy" id="33"/>
    <lineage>
        <taxon>Bacteria</taxon>
        <taxon>Pseudomonadati</taxon>
        <taxon>Myxococcota</taxon>
        <taxon>Myxococcia</taxon>
        <taxon>Myxococcales</taxon>
        <taxon>Cystobacterineae</taxon>
        <taxon>Myxococcaceae</taxon>
        <taxon>Myxococcus</taxon>
    </lineage>
</organism>
<dbReference type="EMBL" id="BJXR01000074">
    <property type="protein sequence ID" value="GEN13088.1"/>
    <property type="molecule type" value="Genomic_DNA"/>
</dbReference>
<dbReference type="EMBL" id="FOIB01000016">
    <property type="protein sequence ID" value="SEU40940.1"/>
    <property type="molecule type" value="Genomic_DNA"/>
</dbReference>
<comment type="caution">
    <text evidence="4">The sequence shown here is derived from an EMBL/GenBank/DDBJ whole genome shotgun (WGS) entry which is preliminary data.</text>
</comment>
<keyword evidence="6" id="KW-1185">Reference proteome</keyword>
<evidence type="ECO:0000313" key="6">
    <source>
        <dbReference type="Proteomes" id="UP000183760"/>
    </source>
</evidence>
<name>A0A511TIQ2_MYXFU</name>
<dbReference type="OrthoDB" id="9813719at2"/>
<dbReference type="InterPro" id="IPR040198">
    <property type="entry name" value="Fido_containing"/>
</dbReference>
<evidence type="ECO:0000259" key="3">
    <source>
        <dbReference type="PROSITE" id="PS51459"/>
    </source>
</evidence>
<dbReference type="PROSITE" id="PS51459">
    <property type="entry name" value="FIDO"/>
    <property type="match status" value="1"/>
</dbReference>
<dbReference type="InterPro" id="IPR036597">
    <property type="entry name" value="Fido-like_dom_sf"/>
</dbReference>
<dbReference type="PANTHER" id="PTHR13504">
    <property type="entry name" value="FIDO DOMAIN-CONTAINING PROTEIN DDB_G0283145"/>
    <property type="match status" value="1"/>
</dbReference>
<dbReference type="GO" id="GO:0005524">
    <property type="term" value="F:ATP binding"/>
    <property type="evidence" value="ECO:0007669"/>
    <property type="project" value="UniProtKB-KW"/>
</dbReference>
<evidence type="ECO:0000313" key="5">
    <source>
        <dbReference type="EMBL" id="SEU40940.1"/>
    </source>
</evidence>
<proteinExistence type="predicted"/>
<dbReference type="Proteomes" id="UP000183760">
    <property type="component" value="Unassembled WGS sequence"/>
</dbReference>
<dbReference type="AlphaFoldDB" id="A0A511TIQ2"/>
<protein>
    <submittedName>
        <fullName evidence="5">Fic family protein</fullName>
    </submittedName>
    <submittedName>
        <fullName evidence="4">Transposase</fullName>
    </submittedName>
</protein>
<feature type="binding site" evidence="2">
    <location>
        <begin position="220"/>
        <end position="230"/>
    </location>
    <ligand>
        <name>ATP</name>
        <dbReference type="ChEBI" id="CHEBI:30616"/>
    </ligand>
</feature>
<sequence>MRMPEIPPDSKEILQGRAPWEVARTLELLARPGQSEVEGRYLHWDELRRHPVPVGLTHREWWFQIDMTRRAMRAPLALRDKQGRPFCYATPGNVLEGLHRIDRELGNHLESTAPQLGDKEIQDRYIVRSLMEEAITSSQLEGASTTRKVAKEMLVEKRQPRTKSERMIFNNFQAMEWLRRQTKERLSISFLRELHEILTQDTLEADEVGRLRRADEQVTVMDQGDGEVLHIPPEAEALPERLKALCTFANEEGANGFVHPVVRAIALHFALGYEHPFVDGNGRTARALFYWSMIRQGYWIAEFLPISRILQRAPVKYGRAFLFTETDSNDLTYFLLHQLEVLRYATDDLYVYLRRKQEEALHAEQILRREVDLNHRQRELLLHALRHPTARYDIDSYRRQHSVVYQTARQDLLDLEAAGLLRKVRVGRAYSFSPVSGLQQVMERKKAR</sequence>
<feature type="binding site" evidence="2">
    <location>
        <begin position="279"/>
        <end position="286"/>
    </location>
    <ligand>
        <name>ATP</name>
        <dbReference type="ChEBI" id="CHEBI:30616"/>
    </ligand>
</feature>
<accession>A0A511TIQ2</accession>
<keyword evidence="2" id="KW-0067">ATP-binding</keyword>
<dbReference type="Proteomes" id="UP000321514">
    <property type="component" value="Unassembled WGS sequence"/>
</dbReference>
<feature type="domain" description="Fido" evidence="3">
    <location>
        <begin position="186"/>
        <end position="337"/>
    </location>
</feature>
<keyword evidence="2" id="KW-0547">Nucleotide-binding</keyword>
<dbReference type="Pfam" id="PF02661">
    <property type="entry name" value="Fic"/>
    <property type="match status" value="1"/>
</dbReference>
<feature type="active site" evidence="1">
    <location>
        <position position="275"/>
    </location>
</feature>
<dbReference type="InterPro" id="IPR003812">
    <property type="entry name" value="Fido"/>
</dbReference>
<reference evidence="4 7" key="2">
    <citation type="submission" date="2019-07" db="EMBL/GenBank/DDBJ databases">
        <title>Whole genome shotgun sequence of Myxococcus fulvus NBRC 100333.</title>
        <authorList>
            <person name="Hosoyama A."/>
            <person name="Uohara A."/>
            <person name="Ohji S."/>
            <person name="Ichikawa N."/>
        </authorList>
    </citation>
    <scope>NUCLEOTIDE SEQUENCE [LARGE SCALE GENOMIC DNA]</scope>
    <source>
        <strain evidence="4 7">NBRC 100333</strain>
    </source>
</reference>
<evidence type="ECO:0000256" key="1">
    <source>
        <dbReference type="PIRSR" id="PIRSR640198-1"/>
    </source>
</evidence>
<reference evidence="5 6" key="1">
    <citation type="submission" date="2016-10" db="EMBL/GenBank/DDBJ databases">
        <authorList>
            <person name="Varghese N."/>
            <person name="Submissions S."/>
        </authorList>
    </citation>
    <scope>NUCLEOTIDE SEQUENCE [LARGE SCALE GENOMIC DNA]</scope>
    <source>
        <strain evidence="5 6">DSM 16525</strain>
    </source>
</reference>